<organism evidence="2 3">
    <name type="scientific">Labedaea rhizosphaerae</name>
    <dbReference type="NCBI Taxonomy" id="598644"/>
    <lineage>
        <taxon>Bacteria</taxon>
        <taxon>Bacillati</taxon>
        <taxon>Actinomycetota</taxon>
        <taxon>Actinomycetes</taxon>
        <taxon>Pseudonocardiales</taxon>
        <taxon>Pseudonocardiaceae</taxon>
        <taxon>Labedaea</taxon>
    </lineage>
</organism>
<keyword evidence="1" id="KW-1133">Transmembrane helix</keyword>
<evidence type="ECO:0000313" key="2">
    <source>
        <dbReference type="EMBL" id="TDP97278.1"/>
    </source>
</evidence>
<keyword evidence="1" id="KW-0472">Membrane</keyword>
<comment type="caution">
    <text evidence="2">The sequence shown here is derived from an EMBL/GenBank/DDBJ whole genome shotgun (WGS) entry which is preliminary data.</text>
</comment>
<feature type="transmembrane region" description="Helical" evidence="1">
    <location>
        <begin position="35"/>
        <end position="67"/>
    </location>
</feature>
<feature type="transmembrane region" description="Helical" evidence="1">
    <location>
        <begin position="142"/>
        <end position="168"/>
    </location>
</feature>
<sequence length="202" mass="21351">MAVAPSGRRGGASPTSIRVLTPLCRALTVRSVDTVIATVLLTVAVAAGSALLPLVSVEVFVVGLMALHPALPVLAIGAAAGIGQLLGKVPFFLAARGSIRLPRLFRRERPLSARRHRMQLLRKRIRSAVDGVRERCLQHPKWLFGSYAVSSVTGLPPLLATTVLAGAGRMPVALFLTTGILGRTIRFTLLAAAPALLAGWWS</sequence>
<feature type="transmembrane region" description="Helical" evidence="1">
    <location>
        <begin position="73"/>
        <end position="95"/>
    </location>
</feature>
<accession>A0A4V3CZA5</accession>
<name>A0A4V3CZA5_LABRH</name>
<keyword evidence="3" id="KW-1185">Reference proteome</keyword>
<evidence type="ECO:0000256" key="1">
    <source>
        <dbReference type="SAM" id="Phobius"/>
    </source>
</evidence>
<protein>
    <submittedName>
        <fullName evidence="2">Membrane protein YqaA with SNARE-associated domain</fullName>
    </submittedName>
</protein>
<gene>
    <name evidence="2" type="ORF">EV186_103241</name>
</gene>
<dbReference type="AlphaFoldDB" id="A0A4V3CZA5"/>
<dbReference type="EMBL" id="SNXZ01000003">
    <property type="protein sequence ID" value="TDP97278.1"/>
    <property type="molecule type" value="Genomic_DNA"/>
</dbReference>
<dbReference type="Proteomes" id="UP000295444">
    <property type="component" value="Unassembled WGS sequence"/>
</dbReference>
<keyword evidence="1" id="KW-0812">Transmembrane</keyword>
<reference evidence="2 3" key="1">
    <citation type="submission" date="2019-03" db="EMBL/GenBank/DDBJ databases">
        <title>Genomic Encyclopedia of Type Strains, Phase IV (KMG-IV): sequencing the most valuable type-strain genomes for metagenomic binning, comparative biology and taxonomic classification.</title>
        <authorList>
            <person name="Goeker M."/>
        </authorList>
    </citation>
    <scope>NUCLEOTIDE SEQUENCE [LARGE SCALE GENOMIC DNA]</scope>
    <source>
        <strain evidence="2 3">DSM 45361</strain>
    </source>
</reference>
<feature type="transmembrane region" description="Helical" evidence="1">
    <location>
        <begin position="180"/>
        <end position="201"/>
    </location>
</feature>
<evidence type="ECO:0000313" key="3">
    <source>
        <dbReference type="Proteomes" id="UP000295444"/>
    </source>
</evidence>
<proteinExistence type="predicted"/>